<dbReference type="AlphaFoldDB" id="H6NLN3"/>
<keyword evidence="3" id="KW-0786">Thiamine pyrophosphate</keyword>
<dbReference type="HOGENOM" id="CLU_009227_1_1_9"/>
<proteinExistence type="inferred from homology"/>
<dbReference type="Gene3D" id="3.40.50.920">
    <property type="match status" value="1"/>
</dbReference>
<dbReference type="Pfam" id="PF02780">
    <property type="entry name" value="Transketolase_C"/>
    <property type="match status" value="1"/>
</dbReference>
<evidence type="ECO:0000259" key="4">
    <source>
        <dbReference type="SMART" id="SM00861"/>
    </source>
</evidence>
<evidence type="ECO:0000313" key="5">
    <source>
        <dbReference type="EMBL" id="AFC30967.1"/>
    </source>
</evidence>
<gene>
    <name evidence="5" type="ORF">PM3016_4191</name>
</gene>
<dbReference type="Gene3D" id="3.40.50.970">
    <property type="match status" value="1"/>
</dbReference>
<dbReference type="Proteomes" id="UP000007523">
    <property type="component" value="Chromosome"/>
</dbReference>
<accession>H6NLN3</accession>
<dbReference type="PANTHER" id="PTHR43825:SF1">
    <property type="entry name" value="TRANSKETOLASE-LIKE PYRIMIDINE-BINDING DOMAIN-CONTAINING PROTEIN"/>
    <property type="match status" value="1"/>
</dbReference>
<dbReference type="InterPro" id="IPR051157">
    <property type="entry name" value="PDH/Transketolase"/>
</dbReference>
<dbReference type="InterPro" id="IPR033248">
    <property type="entry name" value="Transketolase_C"/>
</dbReference>
<keyword evidence="6" id="KW-1185">Reference proteome</keyword>
<dbReference type="FunFam" id="3.40.50.970:FF:000129">
    <property type="entry name" value="Transketolase"/>
    <property type="match status" value="1"/>
</dbReference>
<name>H6NLN3_9BACL</name>
<evidence type="ECO:0000256" key="3">
    <source>
        <dbReference type="ARBA" id="ARBA00023052"/>
    </source>
</evidence>
<dbReference type="SUPFAM" id="SSF52518">
    <property type="entry name" value="Thiamin diphosphate-binding fold (THDP-binding)"/>
    <property type="match status" value="1"/>
</dbReference>
<comment type="cofactor">
    <cofactor evidence="1">
        <name>thiamine diphosphate</name>
        <dbReference type="ChEBI" id="CHEBI:58937"/>
    </cofactor>
</comment>
<dbReference type="Pfam" id="PF02779">
    <property type="entry name" value="Transket_pyr"/>
    <property type="match status" value="1"/>
</dbReference>
<dbReference type="SMART" id="SM00861">
    <property type="entry name" value="Transket_pyr"/>
    <property type="match status" value="1"/>
</dbReference>
<dbReference type="EMBL" id="CP003235">
    <property type="protein sequence ID" value="AFC30967.1"/>
    <property type="molecule type" value="Genomic_DNA"/>
</dbReference>
<protein>
    <submittedName>
        <fullName evidence="5">Transketolase domain-containing protein</fullName>
    </submittedName>
</protein>
<organism evidence="5 6">
    <name type="scientific">Paenibacillus mucilaginosus 3016</name>
    <dbReference type="NCBI Taxonomy" id="1116391"/>
    <lineage>
        <taxon>Bacteria</taxon>
        <taxon>Bacillati</taxon>
        <taxon>Bacillota</taxon>
        <taxon>Bacilli</taxon>
        <taxon>Bacillales</taxon>
        <taxon>Paenibacillaceae</taxon>
        <taxon>Paenibacillus</taxon>
    </lineage>
</organism>
<reference evidence="5 6" key="1">
    <citation type="journal article" date="2012" name="J. Bacteriol.">
        <title>Complete Genome Sequence of Paenibacillus mucilaginosus 3016, a Bacterium Functional as Microbial Fertilizer.</title>
        <authorList>
            <person name="Ma M."/>
            <person name="Wang Z."/>
            <person name="Li L."/>
            <person name="Jiang X."/>
            <person name="Guan D."/>
            <person name="Cao F."/>
            <person name="Chen H."/>
            <person name="Wang X."/>
            <person name="Shen D."/>
            <person name="Du B."/>
            <person name="Li J."/>
        </authorList>
    </citation>
    <scope>NUCLEOTIDE SEQUENCE [LARGE SCALE GENOMIC DNA]</scope>
    <source>
        <strain evidence="5 6">3016</strain>
    </source>
</reference>
<dbReference type="STRING" id="1116391.PM3016_4191"/>
<dbReference type="InterPro" id="IPR009014">
    <property type="entry name" value="Transketo_C/PFOR_II"/>
</dbReference>
<dbReference type="CDD" id="cd07033">
    <property type="entry name" value="TPP_PYR_DXS_TK_like"/>
    <property type="match status" value="1"/>
</dbReference>
<dbReference type="PANTHER" id="PTHR43825">
    <property type="entry name" value="PYRUVATE DEHYDROGENASE E1 COMPONENT"/>
    <property type="match status" value="1"/>
</dbReference>
<dbReference type="InterPro" id="IPR029061">
    <property type="entry name" value="THDP-binding"/>
</dbReference>
<evidence type="ECO:0000256" key="2">
    <source>
        <dbReference type="ARBA" id="ARBA00007131"/>
    </source>
</evidence>
<dbReference type="InterPro" id="IPR005475">
    <property type="entry name" value="Transketolase-like_Pyr-bd"/>
</dbReference>
<feature type="domain" description="Transketolase-like pyrimidine-binding" evidence="4">
    <location>
        <begin position="10"/>
        <end position="176"/>
    </location>
</feature>
<evidence type="ECO:0000313" key="6">
    <source>
        <dbReference type="Proteomes" id="UP000007523"/>
    </source>
</evidence>
<dbReference type="SUPFAM" id="SSF52922">
    <property type="entry name" value="TK C-terminal domain-like"/>
    <property type="match status" value="1"/>
</dbReference>
<sequence length="328" mass="35257">MIAERMAHGIPNRQVICETLLGLAKEDRDLMVLASDSRGSAAMAPFASAYPEQFVEVGIAEQNIVGIAAGLAHSGKKPWVTSPACFLSMRSIEQIKVDVAYSATNVKLVGISGGVSYGALGMSHHSLQDVAVARAIPGLTVILPSDRHETRRMTEALVRHEGGVYVRIGRNPVEDVYDDDEGEFVIGRAVTMREGSDLTIIAAGETVRVALDAQELLKEAGVSARVLNMHTIKPLDEEAVVRAARETGLIITVEEHSIHGGLGAAVAEVVVQRCPVPVRILGIPDEPAIAGKSAEVFRHYGLSKENIREIAIRMLGSGEERPWTRSSF</sequence>
<comment type="similarity">
    <text evidence="2">Belongs to the transketolase family.</text>
</comment>
<dbReference type="KEGG" id="pmq:PM3016_4191"/>
<evidence type="ECO:0000256" key="1">
    <source>
        <dbReference type="ARBA" id="ARBA00001964"/>
    </source>
</evidence>